<gene>
    <name evidence="2" type="ORF">E2493_20480</name>
</gene>
<evidence type="ECO:0000256" key="1">
    <source>
        <dbReference type="SAM" id="SignalP"/>
    </source>
</evidence>
<keyword evidence="1" id="KW-0732">Signal</keyword>
<comment type="caution">
    <text evidence="2">The sequence shown here is derived from an EMBL/GenBank/DDBJ whole genome shotgun (WGS) entry which is preliminary data.</text>
</comment>
<dbReference type="EMBL" id="SPDV01000090">
    <property type="protein sequence ID" value="TFI56383.1"/>
    <property type="molecule type" value="Genomic_DNA"/>
</dbReference>
<sequence>MRMISGAVAAALLAGAAMARAEAPALQPGEMLLEVHGEGRVAAPAATVTGRWMVTGRGASAA</sequence>
<reference evidence="2 3" key="1">
    <citation type="submission" date="2019-03" db="EMBL/GenBank/DDBJ databases">
        <title>Genome sequence of Sphingomonas sp. 17J27-24.</title>
        <authorList>
            <person name="Kim M."/>
            <person name="Maeng S."/>
            <person name="Sathiyaraj S."/>
        </authorList>
    </citation>
    <scope>NUCLEOTIDE SEQUENCE [LARGE SCALE GENOMIC DNA]</scope>
    <source>
        <strain evidence="2 3">17J27-24</strain>
    </source>
</reference>
<dbReference type="RefSeq" id="WP_225421625.1">
    <property type="nucleotide sequence ID" value="NZ_SPDV01000090.1"/>
</dbReference>
<protein>
    <submittedName>
        <fullName evidence="2">Uncharacterized protein</fullName>
    </submittedName>
</protein>
<dbReference type="Proteomes" id="UP000298213">
    <property type="component" value="Unassembled WGS sequence"/>
</dbReference>
<name>A0A4Y8ZK60_9SPHN</name>
<dbReference type="AlphaFoldDB" id="A0A4Y8ZK60"/>
<evidence type="ECO:0000313" key="3">
    <source>
        <dbReference type="Proteomes" id="UP000298213"/>
    </source>
</evidence>
<keyword evidence="3" id="KW-1185">Reference proteome</keyword>
<feature type="signal peptide" evidence="1">
    <location>
        <begin position="1"/>
        <end position="19"/>
    </location>
</feature>
<proteinExistence type="predicted"/>
<accession>A0A4Y8ZK60</accession>
<evidence type="ECO:0000313" key="2">
    <source>
        <dbReference type="EMBL" id="TFI56383.1"/>
    </source>
</evidence>
<organism evidence="2 3">
    <name type="scientific">Sphingomonas parva</name>
    <dbReference type="NCBI Taxonomy" id="2555898"/>
    <lineage>
        <taxon>Bacteria</taxon>
        <taxon>Pseudomonadati</taxon>
        <taxon>Pseudomonadota</taxon>
        <taxon>Alphaproteobacteria</taxon>
        <taxon>Sphingomonadales</taxon>
        <taxon>Sphingomonadaceae</taxon>
        <taxon>Sphingomonas</taxon>
    </lineage>
</organism>
<feature type="non-terminal residue" evidence="2">
    <location>
        <position position="62"/>
    </location>
</feature>
<feature type="chain" id="PRO_5021474546" evidence="1">
    <location>
        <begin position="20"/>
        <end position="62"/>
    </location>
</feature>